<dbReference type="PANTHER" id="PTHR10587:SF133">
    <property type="entry name" value="CHITIN DEACETYLASE 1-RELATED"/>
    <property type="match status" value="1"/>
</dbReference>
<dbReference type="EMBL" id="DLUI01000067">
    <property type="protein sequence ID" value="DAB38717.1"/>
    <property type="molecule type" value="Genomic_DNA"/>
</dbReference>
<evidence type="ECO:0000313" key="5">
    <source>
        <dbReference type="Proteomes" id="UP000228859"/>
    </source>
</evidence>
<dbReference type="PROSITE" id="PS51677">
    <property type="entry name" value="NODB"/>
    <property type="match status" value="1"/>
</dbReference>
<reference evidence="4 5" key="1">
    <citation type="journal article" date="2017" name="Front. Microbiol.">
        <title>Comparative Genomic Analysis of the Class Epsilonproteobacteria and Proposed Reclassification to Epsilonbacteraeota (phyl. nov.).</title>
        <authorList>
            <person name="Waite D.W."/>
            <person name="Vanwonterghem I."/>
            <person name="Rinke C."/>
            <person name="Parks D.H."/>
            <person name="Zhang Y."/>
            <person name="Takai K."/>
            <person name="Sievert S.M."/>
            <person name="Simon J."/>
            <person name="Campbell B.J."/>
            <person name="Hanson T.E."/>
            <person name="Woyke T."/>
            <person name="Klotz M.G."/>
            <person name="Hugenholtz P."/>
        </authorList>
    </citation>
    <scope>NUCLEOTIDE SEQUENCE [LARGE SCALE GENOMIC DNA]</scope>
    <source>
        <strain evidence="4">UBA12443</strain>
    </source>
</reference>
<dbReference type="AlphaFoldDB" id="A0A2D3WIY8"/>
<comment type="caution">
    <text evidence="4">The sequence shown here is derived from an EMBL/GenBank/DDBJ whole genome shotgun (WGS) entry which is preliminary data.</text>
</comment>
<name>A0A2D3WIY8_9BACT</name>
<proteinExistence type="predicted"/>
<dbReference type="SUPFAM" id="SSF88713">
    <property type="entry name" value="Glycoside hydrolase/deacetylase"/>
    <property type="match status" value="1"/>
</dbReference>
<dbReference type="Pfam" id="PF01522">
    <property type="entry name" value="Polysacc_deac_1"/>
    <property type="match status" value="1"/>
</dbReference>
<organism evidence="4 5">
    <name type="scientific">Sulfuricurvum kujiense</name>
    <dbReference type="NCBI Taxonomy" id="148813"/>
    <lineage>
        <taxon>Bacteria</taxon>
        <taxon>Pseudomonadati</taxon>
        <taxon>Campylobacterota</taxon>
        <taxon>Epsilonproteobacteria</taxon>
        <taxon>Campylobacterales</taxon>
        <taxon>Sulfurimonadaceae</taxon>
        <taxon>Sulfuricurvum</taxon>
    </lineage>
</organism>
<evidence type="ECO:0000256" key="1">
    <source>
        <dbReference type="ARBA" id="ARBA00022723"/>
    </source>
</evidence>
<accession>A0A2D3WIY8</accession>
<dbReference type="Proteomes" id="UP000228859">
    <property type="component" value="Unassembled WGS sequence"/>
</dbReference>
<evidence type="ECO:0000259" key="3">
    <source>
        <dbReference type="PROSITE" id="PS51677"/>
    </source>
</evidence>
<protein>
    <recommendedName>
        <fullName evidence="3">NodB homology domain-containing protein</fullName>
    </recommendedName>
</protein>
<dbReference type="GO" id="GO:0005975">
    <property type="term" value="P:carbohydrate metabolic process"/>
    <property type="evidence" value="ECO:0007669"/>
    <property type="project" value="InterPro"/>
</dbReference>
<dbReference type="InterPro" id="IPR050248">
    <property type="entry name" value="Polysacc_deacetylase_ArnD"/>
</dbReference>
<dbReference type="GO" id="GO:0046872">
    <property type="term" value="F:metal ion binding"/>
    <property type="evidence" value="ECO:0007669"/>
    <property type="project" value="UniProtKB-KW"/>
</dbReference>
<dbReference type="GO" id="GO:0016810">
    <property type="term" value="F:hydrolase activity, acting on carbon-nitrogen (but not peptide) bonds"/>
    <property type="evidence" value="ECO:0007669"/>
    <property type="project" value="InterPro"/>
</dbReference>
<keyword evidence="2" id="KW-0378">Hydrolase</keyword>
<dbReference type="RefSeq" id="WP_294896145.1">
    <property type="nucleotide sequence ID" value="NZ_DLUI01000067.1"/>
</dbReference>
<evidence type="ECO:0000313" key="4">
    <source>
        <dbReference type="EMBL" id="DAB38717.1"/>
    </source>
</evidence>
<dbReference type="CDD" id="cd10917">
    <property type="entry name" value="CE4_NodB_like_6s_7s"/>
    <property type="match status" value="1"/>
</dbReference>
<sequence>MRFISCILFFSITIHAYGPERIATFDRTLWPYSIHSKSSFDNASRNEIISYVRKINSINLSDTSSIVAFTSVKNVNLPSVTKWLSFTQNNLVHNFKQAQKSCADKKELCQNVNNWQELSNLSLQYKPDQKLSSWYNASQTFFSYYLYEQVRLATLFPRITSEIDTLDERELQGFDYPDGQFLLTFDDGPKYSQTPQVTDQLRKLNINGIFFVLGENLEGALKTHGANEIKQLYSDMCVGSHGYVHTPHPKLENWSQLYDKTRSMITDNQLQGTSKNYVWFRPPYGQRQQALVDRLWSLGDRVMLWNIDSQDWNQKLTTKQVQDRTITLMLLHRKGIILFHDVHPKAVEVVKNLDTLHRDHITSWVNCTKMEK</sequence>
<dbReference type="Gene3D" id="3.20.20.370">
    <property type="entry name" value="Glycoside hydrolase/deacetylase"/>
    <property type="match status" value="1"/>
</dbReference>
<keyword evidence="1" id="KW-0479">Metal-binding</keyword>
<gene>
    <name evidence="4" type="ORF">CFH83_04540</name>
</gene>
<dbReference type="InterPro" id="IPR002509">
    <property type="entry name" value="NODB_dom"/>
</dbReference>
<evidence type="ECO:0000256" key="2">
    <source>
        <dbReference type="ARBA" id="ARBA00022801"/>
    </source>
</evidence>
<dbReference type="GO" id="GO:0016020">
    <property type="term" value="C:membrane"/>
    <property type="evidence" value="ECO:0007669"/>
    <property type="project" value="TreeGrafter"/>
</dbReference>
<feature type="domain" description="NodB homology" evidence="3">
    <location>
        <begin position="179"/>
        <end position="369"/>
    </location>
</feature>
<dbReference type="InterPro" id="IPR011330">
    <property type="entry name" value="Glyco_hydro/deAcase_b/a-brl"/>
</dbReference>
<dbReference type="PANTHER" id="PTHR10587">
    <property type="entry name" value="GLYCOSYL TRANSFERASE-RELATED"/>
    <property type="match status" value="1"/>
</dbReference>